<organism evidence="10 11">
    <name type="scientific">Fusarium torulosum</name>
    <dbReference type="NCBI Taxonomy" id="33205"/>
    <lineage>
        <taxon>Eukaryota</taxon>
        <taxon>Fungi</taxon>
        <taxon>Dikarya</taxon>
        <taxon>Ascomycota</taxon>
        <taxon>Pezizomycotina</taxon>
        <taxon>Sordariomycetes</taxon>
        <taxon>Hypocreomycetidae</taxon>
        <taxon>Hypocreales</taxon>
        <taxon>Nectriaceae</taxon>
        <taxon>Fusarium</taxon>
    </lineage>
</organism>
<dbReference type="PANTHER" id="PTHR16515">
    <property type="entry name" value="PR DOMAIN ZINC FINGER PROTEIN"/>
    <property type="match status" value="1"/>
</dbReference>
<evidence type="ECO:0000256" key="2">
    <source>
        <dbReference type="ARBA" id="ARBA00022723"/>
    </source>
</evidence>
<feature type="domain" description="C2H2-type" evidence="9">
    <location>
        <begin position="145"/>
        <end position="172"/>
    </location>
</feature>
<dbReference type="InterPro" id="IPR013087">
    <property type="entry name" value="Znf_C2H2_type"/>
</dbReference>
<reference evidence="10" key="1">
    <citation type="submission" date="2018-03" db="EMBL/GenBank/DDBJ databases">
        <authorList>
            <person name="Guldener U."/>
        </authorList>
    </citation>
    <scope>NUCLEOTIDE SEQUENCE</scope>
</reference>
<dbReference type="Pfam" id="PF24537">
    <property type="entry name" value="zf-C2H2_fungi"/>
    <property type="match status" value="1"/>
</dbReference>
<dbReference type="GO" id="GO:0005634">
    <property type="term" value="C:nucleus"/>
    <property type="evidence" value="ECO:0007669"/>
    <property type="project" value="UniProtKB-SubCell"/>
</dbReference>
<dbReference type="FunFam" id="3.30.160.60:FF:002343">
    <property type="entry name" value="Zinc finger protein 33A"/>
    <property type="match status" value="1"/>
</dbReference>
<dbReference type="Proteomes" id="UP001187734">
    <property type="component" value="Unassembled WGS sequence"/>
</dbReference>
<evidence type="ECO:0000256" key="5">
    <source>
        <dbReference type="ARBA" id="ARBA00022833"/>
    </source>
</evidence>
<feature type="compositionally biased region" description="Polar residues" evidence="8">
    <location>
        <begin position="630"/>
        <end position="649"/>
    </location>
</feature>
<feature type="region of interest" description="Disordered" evidence="8">
    <location>
        <begin position="706"/>
        <end position="749"/>
    </location>
</feature>
<dbReference type="AlphaFoldDB" id="A0AAE8M1E4"/>
<protein>
    <recommendedName>
        <fullName evidence="9">C2H2-type domain-containing protein</fullName>
    </recommendedName>
</protein>
<evidence type="ECO:0000256" key="1">
    <source>
        <dbReference type="ARBA" id="ARBA00004123"/>
    </source>
</evidence>
<keyword evidence="3" id="KW-0677">Repeat</keyword>
<gene>
    <name evidence="10" type="ORF">FTOL_02143</name>
</gene>
<keyword evidence="5" id="KW-0862">Zinc</keyword>
<evidence type="ECO:0000313" key="10">
    <source>
        <dbReference type="EMBL" id="SPJ72415.1"/>
    </source>
</evidence>
<keyword evidence="6" id="KW-0539">Nucleus</keyword>
<dbReference type="GO" id="GO:0010468">
    <property type="term" value="P:regulation of gene expression"/>
    <property type="evidence" value="ECO:0007669"/>
    <property type="project" value="TreeGrafter"/>
</dbReference>
<feature type="compositionally biased region" description="Polar residues" evidence="8">
    <location>
        <begin position="316"/>
        <end position="330"/>
    </location>
</feature>
<evidence type="ECO:0000256" key="4">
    <source>
        <dbReference type="ARBA" id="ARBA00022771"/>
    </source>
</evidence>
<dbReference type="PANTHER" id="PTHR16515:SF66">
    <property type="entry name" value="C2H2-TYPE DOMAIN-CONTAINING PROTEIN"/>
    <property type="match status" value="1"/>
</dbReference>
<dbReference type="GO" id="GO:0008270">
    <property type="term" value="F:zinc ion binding"/>
    <property type="evidence" value="ECO:0007669"/>
    <property type="project" value="UniProtKB-KW"/>
</dbReference>
<proteinExistence type="predicted"/>
<feature type="region of interest" description="Disordered" evidence="8">
    <location>
        <begin position="668"/>
        <end position="692"/>
    </location>
</feature>
<name>A0AAE8M1E4_9HYPO</name>
<dbReference type="Gene3D" id="3.30.160.60">
    <property type="entry name" value="Classic Zinc Finger"/>
    <property type="match status" value="4"/>
</dbReference>
<evidence type="ECO:0000256" key="8">
    <source>
        <dbReference type="SAM" id="MobiDB-lite"/>
    </source>
</evidence>
<dbReference type="Pfam" id="PF00096">
    <property type="entry name" value="zf-C2H2"/>
    <property type="match status" value="2"/>
</dbReference>
<sequence>MAYNSNCSWSYASDSLQPAQPYNSPQAAVDPSPQELYGCPPQAQEPSSPIPVDPALTWGVGQQGDTIVVSQLDDEPRDHTSTRSRSGSENPIYDDVELAKDPVEDLIKDKDGLYACPIRGCQLKPTKLQKDVKEHLRTHTNERPYKCWNCESTFTKTSNRDRHLITCSGKRSKRKPYEYKCKKCPRNFEGSGERNRHQSTCSGTSGTGALLPRPATTSIEVGLNSTRSTSSLENPTNDDMELAKAVAGTLMKDQDGKYGCPLRGCLYKPTKYKGNLTRHLRVHTGEHPYKCDDCGNAYVDRADLVKHIKKKHPSRQLASQSRVGNLSLSPPFSEGKIRPPYHSPYAAATPSDQWNRARAAVEAPGPPYKSPYPQDANQNIVEGDPYVSQTYIDRYDGVQVPDGICNGNSGFQITVPPKQSNSGVGYGFVSRWSNAYQKIKLYQTCNRCFDLRQECNGKQPCDCCFKTGKNCIYSAHSQTMGTNCDDAAADEDTHDHEEDSDHPDSSYDSDQAVSETDVPTAIGQDSTHQVNLVVDSRRSCTTAPSGFRSVHDQLQSPAGNDGDSLKKKLDQTRPLGKSPPRSPLSASLNELISPQSAPFYHGDRPTWHNRDIGSSSRTRLESDNSDDGFRTSSSNHLHGSENTDTNDGQSLKRPPVDDAYMYSCRRRRAASPDNKQLPVASSVPSSQPNQYGSDVRYQLSFLLHSEPDQQPSRQVPSPDGISPTSYNSTYTAPVSLNPNPQSSISGGRPIHAMSVSHANISKITEVQKPGGTQVQGFFMCECCPKKPKRFESLEELSAHEAEKQYECSYCGNRFKNKNEAERHQNSLHVRRHSWTCSALSGYDRAFHDSTNKPGEADTCGYCGDEFLRSGHGPGMGDLNGVNAPRHATDQDWDERIRHLQELHKFRECNSSKKFFRADHFRQHLKHSHASTSGKWTNMLENACMLEEDPTPDIRTSSLVGYS</sequence>
<dbReference type="PROSITE" id="PS00028">
    <property type="entry name" value="ZINC_FINGER_C2H2_1"/>
    <property type="match status" value="2"/>
</dbReference>
<comment type="subcellular location">
    <subcellularLocation>
        <location evidence="1">Nucleus</location>
    </subcellularLocation>
</comment>
<evidence type="ECO:0000313" key="11">
    <source>
        <dbReference type="Proteomes" id="UP001187734"/>
    </source>
</evidence>
<evidence type="ECO:0000259" key="9">
    <source>
        <dbReference type="PROSITE" id="PS50157"/>
    </source>
</evidence>
<dbReference type="InterPro" id="IPR057026">
    <property type="entry name" value="Znf-C2H2_ascomycetes"/>
</dbReference>
<feature type="compositionally biased region" description="Polar residues" evidence="8">
    <location>
        <begin position="682"/>
        <end position="692"/>
    </location>
</feature>
<feature type="compositionally biased region" description="Polar residues" evidence="8">
    <location>
        <begin position="1"/>
        <end position="26"/>
    </location>
</feature>
<dbReference type="InterPro" id="IPR036236">
    <property type="entry name" value="Znf_C2H2_sf"/>
</dbReference>
<dbReference type="PROSITE" id="PS50157">
    <property type="entry name" value="ZINC_FINGER_C2H2_2"/>
    <property type="match status" value="4"/>
</dbReference>
<accession>A0AAE8M1E4</accession>
<evidence type="ECO:0000256" key="6">
    <source>
        <dbReference type="ARBA" id="ARBA00023242"/>
    </source>
</evidence>
<dbReference type="SUPFAM" id="SSF57667">
    <property type="entry name" value="beta-beta-alpha zinc fingers"/>
    <property type="match status" value="3"/>
</dbReference>
<comment type="caution">
    <text evidence="10">The sequence shown here is derived from an EMBL/GenBank/DDBJ whole genome shotgun (WGS) entry which is preliminary data.</text>
</comment>
<feature type="region of interest" description="Disordered" evidence="8">
    <location>
        <begin position="1"/>
        <end position="94"/>
    </location>
</feature>
<feature type="domain" description="C2H2-type" evidence="9">
    <location>
        <begin position="258"/>
        <end position="288"/>
    </location>
</feature>
<dbReference type="SMART" id="SM00355">
    <property type="entry name" value="ZnF_C2H2"/>
    <property type="match status" value="7"/>
</dbReference>
<feature type="region of interest" description="Disordered" evidence="8">
    <location>
        <begin position="488"/>
        <end position="516"/>
    </location>
</feature>
<feature type="region of interest" description="Disordered" evidence="8">
    <location>
        <begin position="541"/>
        <end position="656"/>
    </location>
</feature>
<feature type="compositionally biased region" description="Polar residues" evidence="8">
    <location>
        <begin position="584"/>
        <end position="596"/>
    </location>
</feature>
<keyword evidence="11" id="KW-1185">Reference proteome</keyword>
<keyword evidence="2" id="KW-0479">Metal-binding</keyword>
<feature type="compositionally biased region" description="Basic and acidic residues" evidence="8">
    <location>
        <begin position="601"/>
        <end position="611"/>
    </location>
</feature>
<feature type="domain" description="C2H2-type" evidence="9">
    <location>
        <begin position="289"/>
        <end position="317"/>
    </location>
</feature>
<evidence type="ECO:0000256" key="7">
    <source>
        <dbReference type="PROSITE-ProRule" id="PRU00042"/>
    </source>
</evidence>
<dbReference type="InterPro" id="IPR050331">
    <property type="entry name" value="Zinc_finger"/>
</dbReference>
<keyword evidence="4 7" id="KW-0863">Zinc-finger</keyword>
<feature type="compositionally biased region" description="Polar residues" evidence="8">
    <location>
        <begin position="722"/>
        <end position="745"/>
    </location>
</feature>
<dbReference type="EMBL" id="ONZP01000061">
    <property type="protein sequence ID" value="SPJ72415.1"/>
    <property type="molecule type" value="Genomic_DNA"/>
</dbReference>
<feature type="region of interest" description="Disordered" evidence="8">
    <location>
        <begin position="311"/>
        <end position="353"/>
    </location>
</feature>
<feature type="domain" description="C2H2-type" evidence="9">
    <location>
        <begin position="805"/>
        <end position="833"/>
    </location>
</feature>
<feature type="compositionally biased region" description="Basic and acidic residues" evidence="8">
    <location>
        <begin position="491"/>
        <end position="505"/>
    </location>
</feature>
<evidence type="ECO:0000256" key="3">
    <source>
        <dbReference type="ARBA" id="ARBA00022737"/>
    </source>
</evidence>